<dbReference type="AlphaFoldDB" id="A0A348B3Y6"/>
<evidence type="ECO:0008006" key="7">
    <source>
        <dbReference type="Google" id="ProtNLM"/>
    </source>
</evidence>
<dbReference type="Pfam" id="PF01922">
    <property type="entry name" value="SRP19"/>
    <property type="match status" value="1"/>
</dbReference>
<evidence type="ECO:0000256" key="1">
    <source>
        <dbReference type="ARBA" id="ARBA00022490"/>
    </source>
</evidence>
<dbReference type="EMBL" id="BMQS01000002">
    <property type="protein sequence ID" value="GGT88226.1"/>
    <property type="molecule type" value="Genomic_DNA"/>
</dbReference>
<sequence>MTLHDLEGNRLILWLSYFQEGPRSRGRRIPRSSANSKISLEDLVRAAQAFGLNPEPLREVIYPRERSKIGAVVVDKRKSKQATLRELGEWLKQHRQTQ</sequence>
<organism evidence="4 6">
    <name type="scientific">Sulfodiicoccus acidiphilus</name>
    <dbReference type="NCBI Taxonomy" id="1670455"/>
    <lineage>
        <taxon>Archaea</taxon>
        <taxon>Thermoproteota</taxon>
        <taxon>Thermoprotei</taxon>
        <taxon>Sulfolobales</taxon>
        <taxon>Sulfolobaceae</taxon>
        <taxon>Sulfodiicoccus</taxon>
    </lineage>
</organism>
<protein>
    <recommendedName>
        <fullName evidence="7">Signal recognition particle 19 kDa protein</fullName>
    </recommendedName>
</protein>
<dbReference type="GO" id="GO:0048500">
    <property type="term" value="C:signal recognition particle"/>
    <property type="evidence" value="ECO:0007669"/>
    <property type="project" value="InterPro"/>
</dbReference>
<evidence type="ECO:0000256" key="3">
    <source>
        <dbReference type="ARBA" id="ARBA00023274"/>
    </source>
</evidence>
<keyword evidence="3" id="KW-0687">Ribonucleoprotein</keyword>
<proteinExistence type="predicted"/>
<reference evidence="5" key="4">
    <citation type="submission" date="2020-09" db="EMBL/GenBank/DDBJ databases">
        <authorList>
            <person name="Sun Q."/>
            <person name="Ohkuma M."/>
        </authorList>
    </citation>
    <scope>NUCLEOTIDE SEQUENCE</scope>
    <source>
        <strain evidence="5">JCM 31740</strain>
    </source>
</reference>
<name>A0A348B3Y6_9CREN</name>
<dbReference type="SUPFAM" id="SSF69695">
    <property type="entry name" value="SRP19"/>
    <property type="match status" value="1"/>
</dbReference>
<evidence type="ECO:0000313" key="6">
    <source>
        <dbReference type="Proteomes" id="UP000276741"/>
    </source>
</evidence>
<accession>A0A348B3Y6</accession>
<reference evidence="4" key="3">
    <citation type="journal article" date="2019" name="BMC Res. Notes">
        <title>Complete genome sequence of the Sulfodiicoccus acidiphilus strain HS-1T, the first crenarchaeon that lacks polB3, isolated from an acidic hot spring in Ohwaku-dani, Hakone, Japan.</title>
        <authorList>
            <person name="Sakai H.D."/>
            <person name="Kurosawa N."/>
        </authorList>
    </citation>
    <scope>NUCLEOTIDE SEQUENCE</scope>
    <source>
        <strain evidence="4">HS-1</strain>
    </source>
</reference>
<dbReference type="GeneID" id="38666791"/>
<dbReference type="EMBL" id="AP018553">
    <property type="protein sequence ID" value="BBD72888.1"/>
    <property type="molecule type" value="Genomic_DNA"/>
</dbReference>
<dbReference type="InterPro" id="IPR036521">
    <property type="entry name" value="SRP19-like_sf"/>
</dbReference>
<dbReference type="GO" id="GO:0006614">
    <property type="term" value="P:SRP-dependent cotranslational protein targeting to membrane"/>
    <property type="evidence" value="ECO:0007669"/>
    <property type="project" value="InterPro"/>
</dbReference>
<keyword evidence="1" id="KW-0963">Cytoplasm</keyword>
<keyword evidence="6" id="KW-1185">Reference proteome</keyword>
<dbReference type="Proteomes" id="UP000616143">
    <property type="component" value="Unassembled WGS sequence"/>
</dbReference>
<evidence type="ECO:0000313" key="4">
    <source>
        <dbReference type="EMBL" id="BBD72888.1"/>
    </source>
</evidence>
<dbReference type="GO" id="GO:0008312">
    <property type="term" value="F:7S RNA binding"/>
    <property type="evidence" value="ECO:0007669"/>
    <property type="project" value="InterPro"/>
</dbReference>
<evidence type="ECO:0000256" key="2">
    <source>
        <dbReference type="ARBA" id="ARBA00023135"/>
    </source>
</evidence>
<dbReference type="InterPro" id="IPR002778">
    <property type="entry name" value="Signal_recog_particle_SRP19"/>
</dbReference>
<dbReference type="OrthoDB" id="56356at2157"/>
<keyword evidence="2" id="KW-0733">Signal recognition particle</keyword>
<dbReference type="KEGG" id="sacd:HS1genome_1277"/>
<dbReference type="Gene3D" id="3.30.56.30">
    <property type="entry name" value="Signal recognition particle, SRP19-like subunit"/>
    <property type="match status" value="1"/>
</dbReference>
<gene>
    <name evidence="5" type="ORF">GCM10007116_02750</name>
    <name evidence="4" type="ORF">HS1genome_1277</name>
</gene>
<reference evidence="6" key="2">
    <citation type="submission" date="2018-04" db="EMBL/GenBank/DDBJ databases">
        <title>Complete genome sequence of Sulfodiicoccus acidiphilus strain HS-1.</title>
        <authorList>
            <person name="Sakai H.D."/>
            <person name="Kurosawa N."/>
        </authorList>
    </citation>
    <scope>NUCLEOTIDE SEQUENCE [LARGE SCALE GENOMIC DNA]</scope>
    <source>
        <strain evidence="6">HS-1</strain>
    </source>
</reference>
<dbReference type="RefSeq" id="WP_126450093.1">
    <property type="nucleotide sequence ID" value="NZ_AP018553.1"/>
</dbReference>
<dbReference type="Proteomes" id="UP000276741">
    <property type="component" value="Chromosome"/>
</dbReference>
<evidence type="ECO:0000313" key="5">
    <source>
        <dbReference type="EMBL" id="GGT88226.1"/>
    </source>
</evidence>
<reference evidence="5" key="1">
    <citation type="journal article" date="2014" name="Int. J. Syst. Evol. Microbiol.">
        <title>Complete genome sequence of Corynebacterium casei LMG S-19264T (=DSM 44701T), isolated from a smear-ripened cheese.</title>
        <authorList>
            <consortium name="US DOE Joint Genome Institute (JGI-PGF)"/>
            <person name="Walter F."/>
            <person name="Albersmeier A."/>
            <person name="Kalinowski J."/>
            <person name="Ruckert C."/>
        </authorList>
    </citation>
    <scope>NUCLEOTIDE SEQUENCE</scope>
    <source>
        <strain evidence="5">JCM 31740</strain>
    </source>
</reference>